<dbReference type="SUPFAM" id="SSF160925">
    <property type="entry name" value="PG1388-like"/>
    <property type="match status" value="1"/>
</dbReference>
<gene>
    <name evidence="2" type="ORF">EVA_01918</name>
</gene>
<feature type="compositionally biased region" description="Basic and acidic residues" evidence="1">
    <location>
        <begin position="11"/>
        <end position="22"/>
    </location>
</feature>
<dbReference type="InterPro" id="IPR021670">
    <property type="entry name" value="DUF3256"/>
</dbReference>
<reference evidence="2" key="1">
    <citation type="journal article" date="2012" name="PLoS ONE">
        <title>Gene sets for utilization of primary and secondary nutrition supplies in the distal gut of endangered iberian lynx.</title>
        <authorList>
            <person name="Alcaide M."/>
            <person name="Messina E."/>
            <person name="Richter M."/>
            <person name="Bargiela R."/>
            <person name="Peplies J."/>
            <person name="Huws S.A."/>
            <person name="Newbold C.J."/>
            <person name="Golyshin P.N."/>
            <person name="Simon M.A."/>
            <person name="Lopez G."/>
            <person name="Yakimov M.M."/>
            <person name="Ferrer M."/>
        </authorList>
    </citation>
    <scope>NUCLEOTIDE SEQUENCE</scope>
</reference>
<dbReference type="EMBL" id="AMCI01000279">
    <property type="protein sequence ID" value="EJX09972.1"/>
    <property type="molecule type" value="Genomic_DNA"/>
</dbReference>
<name>J9GP64_9ZZZZ</name>
<sequence length="290" mass="32218">MDDEEGGDGMGDEHEGKGFRSHRLKSEVSKKFAVRVKASVWLGKEAGWYGGEGDKSVASFSSSGSNTTFAGMKRKRWILLSNFFCVASCLSAQGIDSLFAKVPQQILPLLNRTSKLDLLDLYNSGLPAKAENLYGGQSEMTMKTADFLSLKTTESGEWQMKMLPYEDDSMLVCVYSHKAVGTSSVITAYRCNWTKLKLAFPRPSLSDFWLPVNPLSQMESQMLHATLQEVPIEVSLCDSAALLTYRVSLEGLSKENREQAVSCVKPLTYAWDAGRKLWIKREEPVKEAGK</sequence>
<comment type="caution">
    <text evidence="2">The sequence shown here is derived from an EMBL/GenBank/DDBJ whole genome shotgun (WGS) entry which is preliminary data.</text>
</comment>
<proteinExistence type="predicted"/>
<evidence type="ECO:0000256" key="1">
    <source>
        <dbReference type="SAM" id="MobiDB-lite"/>
    </source>
</evidence>
<protein>
    <submittedName>
        <fullName evidence="2">Uncharacterized protein</fullName>
    </submittedName>
</protein>
<feature type="region of interest" description="Disordered" evidence="1">
    <location>
        <begin position="1"/>
        <end position="22"/>
    </location>
</feature>
<dbReference type="Pfam" id="PF11644">
    <property type="entry name" value="DUF3256"/>
    <property type="match status" value="1"/>
</dbReference>
<organism evidence="2">
    <name type="scientific">gut metagenome</name>
    <dbReference type="NCBI Taxonomy" id="749906"/>
    <lineage>
        <taxon>unclassified sequences</taxon>
        <taxon>metagenomes</taxon>
        <taxon>organismal metagenomes</taxon>
    </lineage>
</organism>
<dbReference type="AlphaFoldDB" id="J9GP64"/>
<accession>J9GP64</accession>
<evidence type="ECO:0000313" key="2">
    <source>
        <dbReference type="EMBL" id="EJX09972.1"/>
    </source>
</evidence>